<name>A0A8X8ZYB1_SALSN</name>
<organism evidence="6">
    <name type="scientific">Salvia splendens</name>
    <name type="common">Scarlet sage</name>
    <dbReference type="NCBI Taxonomy" id="180675"/>
    <lineage>
        <taxon>Eukaryota</taxon>
        <taxon>Viridiplantae</taxon>
        <taxon>Streptophyta</taxon>
        <taxon>Embryophyta</taxon>
        <taxon>Tracheophyta</taxon>
        <taxon>Spermatophyta</taxon>
        <taxon>Magnoliopsida</taxon>
        <taxon>eudicotyledons</taxon>
        <taxon>Gunneridae</taxon>
        <taxon>Pentapetalae</taxon>
        <taxon>asterids</taxon>
        <taxon>lamiids</taxon>
        <taxon>Lamiales</taxon>
        <taxon>Lamiaceae</taxon>
        <taxon>Nepetoideae</taxon>
        <taxon>Mentheae</taxon>
        <taxon>Salviinae</taxon>
        <taxon>Salvia</taxon>
        <taxon>Salvia subgen. Calosphace</taxon>
        <taxon>core Calosphace</taxon>
    </lineage>
</organism>
<evidence type="ECO:0000313" key="7">
    <source>
        <dbReference type="Proteomes" id="UP000298416"/>
    </source>
</evidence>
<keyword evidence="5" id="KW-0539">Nucleus</keyword>
<dbReference type="PANTHER" id="PTHR36326">
    <property type="entry name" value="PROTEIN POLLENLESS 3-LIKE 2"/>
    <property type="match status" value="1"/>
</dbReference>
<accession>A0A8X8ZYB1</accession>
<reference evidence="6" key="1">
    <citation type="submission" date="2018-01" db="EMBL/GenBank/DDBJ databases">
        <authorList>
            <person name="Mao J.F."/>
        </authorList>
    </citation>
    <scope>NUCLEOTIDE SEQUENCE</scope>
    <source>
        <strain evidence="6">Huo1</strain>
        <tissue evidence="6">Leaf</tissue>
    </source>
</reference>
<protein>
    <submittedName>
        <fullName evidence="6">Uncharacterized protein</fullName>
    </submittedName>
</protein>
<evidence type="ECO:0000313" key="6">
    <source>
        <dbReference type="EMBL" id="KAG6422987.1"/>
    </source>
</evidence>
<sequence length="96" mass="10750">MEIGSLSIGVVNAAIGKDGGRDCIALKQVEEGMAFSGRKTKTARSQGKKVQITIQKEYSRLLGNLAWAYMQQKDFKSAEEHYRESEMFISLEFNAE</sequence>
<dbReference type="AlphaFoldDB" id="A0A8X8ZYB1"/>
<dbReference type="EMBL" id="PNBA02000005">
    <property type="protein sequence ID" value="KAG6422987.1"/>
    <property type="molecule type" value="Genomic_DNA"/>
</dbReference>
<keyword evidence="3" id="KW-0802">TPR repeat</keyword>
<comment type="subcellular location">
    <subcellularLocation>
        <location evidence="1">Nucleus</location>
    </subcellularLocation>
</comment>
<dbReference type="InterPro" id="IPR044961">
    <property type="entry name" value="MS5/SDI1"/>
</dbReference>
<evidence type="ECO:0000256" key="3">
    <source>
        <dbReference type="ARBA" id="ARBA00022803"/>
    </source>
</evidence>
<comment type="caution">
    <text evidence="6">The sequence shown here is derived from an EMBL/GenBank/DDBJ whole genome shotgun (WGS) entry which is preliminary data.</text>
</comment>
<evidence type="ECO:0000256" key="4">
    <source>
        <dbReference type="ARBA" id="ARBA00023054"/>
    </source>
</evidence>
<reference evidence="6" key="2">
    <citation type="submission" date="2020-08" db="EMBL/GenBank/DDBJ databases">
        <title>Plant Genome Project.</title>
        <authorList>
            <person name="Zhang R.-G."/>
        </authorList>
    </citation>
    <scope>NUCLEOTIDE SEQUENCE</scope>
    <source>
        <strain evidence="6">Huo1</strain>
        <tissue evidence="6">Leaf</tissue>
    </source>
</reference>
<keyword evidence="4" id="KW-0175">Coiled coil</keyword>
<evidence type="ECO:0000256" key="2">
    <source>
        <dbReference type="ARBA" id="ARBA00022737"/>
    </source>
</evidence>
<dbReference type="PANTHER" id="PTHR36326:SF4">
    <property type="entry name" value="PROTEIN POLLENLESS 3-LIKE 1"/>
    <property type="match status" value="1"/>
</dbReference>
<evidence type="ECO:0000256" key="5">
    <source>
        <dbReference type="ARBA" id="ARBA00023242"/>
    </source>
</evidence>
<keyword evidence="2" id="KW-0677">Repeat</keyword>
<dbReference type="Gene3D" id="1.25.40.10">
    <property type="entry name" value="Tetratricopeptide repeat domain"/>
    <property type="match status" value="1"/>
</dbReference>
<dbReference type="Proteomes" id="UP000298416">
    <property type="component" value="Unassembled WGS sequence"/>
</dbReference>
<keyword evidence="7" id="KW-1185">Reference proteome</keyword>
<proteinExistence type="predicted"/>
<dbReference type="InterPro" id="IPR011990">
    <property type="entry name" value="TPR-like_helical_dom_sf"/>
</dbReference>
<dbReference type="GO" id="GO:0005634">
    <property type="term" value="C:nucleus"/>
    <property type="evidence" value="ECO:0007669"/>
    <property type="project" value="UniProtKB-SubCell"/>
</dbReference>
<evidence type="ECO:0000256" key="1">
    <source>
        <dbReference type="ARBA" id="ARBA00004123"/>
    </source>
</evidence>
<gene>
    <name evidence="6" type="ORF">SASPL_113370</name>
</gene>